<reference evidence="1" key="1">
    <citation type="submission" date="2014-09" db="EMBL/GenBank/DDBJ databases">
        <authorList>
            <person name="Magalhaes I.L.F."/>
            <person name="Oliveira U."/>
            <person name="Santos F.R."/>
            <person name="Vidigal T.H.D.A."/>
            <person name="Brescovit A.D."/>
            <person name="Santos A.J."/>
        </authorList>
    </citation>
    <scope>NUCLEOTIDE SEQUENCE</scope>
    <source>
        <tissue evidence="1">Shoot tissue taken approximately 20 cm above the soil surface</tissue>
    </source>
</reference>
<proteinExistence type="predicted"/>
<accession>A0A0A9C8U9</accession>
<sequence length="25" mass="2917">MMHPAWRFTMSVRRLIIVLETSGAI</sequence>
<organism evidence="1">
    <name type="scientific">Arundo donax</name>
    <name type="common">Giant reed</name>
    <name type="synonym">Donax arundinaceus</name>
    <dbReference type="NCBI Taxonomy" id="35708"/>
    <lineage>
        <taxon>Eukaryota</taxon>
        <taxon>Viridiplantae</taxon>
        <taxon>Streptophyta</taxon>
        <taxon>Embryophyta</taxon>
        <taxon>Tracheophyta</taxon>
        <taxon>Spermatophyta</taxon>
        <taxon>Magnoliopsida</taxon>
        <taxon>Liliopsida</taxon>
        <taxon>Poales</taxon>
        <taxon>Poaceae</taxon>
        <taxon>PACMAD clade</taxon>
        <taxon>Arundinoideae</taxon>
        <taxon>Arundineae</taxon>
        <taxon>Arundo</taxon>
    </lineage>
</organism>
<name>A0A0A9C8U9_ARUDO</name>
<evidence type="ECO:0000313" key="1">
    <source>
        <dbReference type="EMBL" id="JAD67937.1"/>
    </source>
</evidence>
<dbReference type="EMBL" id="GBRH01229958">
    <property type="protein sequence ID" value="JAD67937.1"/>
    <property type="molecule type" value="Transcribed_RNA"/>
</dbReference>
<reference evidence="1" key="2">
    <citation type="journal article" date="2015" name="Data Brief">
        <title>Shoot transcriptome of the giant reed, Arundo donax.</title>
        <authorList>
            <person name="Barrero R.A."/>
            <person name="Guerrero F.D."/>
            <person name="Moolhuijzen P."/>
            <person name="Goolsby J.A."/>
            <person name="Tidwell J."/>
            <person name="Bellgard S.E."/>
            <person name="Bellgard M.I."/>
        </authorList>
    </citation>
    <scope>NUCLEOTIDE SEQUENCE</scope>
    <source>
        <tissue evidence="1">Shoot tissue taken approximately 20 cm above the soil surface</tissue>
    </source>
</reference>
<dbReference type="AlphaFoldDB" id="A0A0A9C8U9"/>
<protein>
    <submittedName>
        <fullName evidence="1">Uncharacterized protein</fullName>
    </submittedName>
</protein>